<name>A0A0S3TER6_PHAAN</name>
<gene>
    <name evidence="1" type="primary">Vigan.UMG109400</name>
    <name evidence="1" type="ORF">VIGAN_UM109400</name>
</gene>
<evidence type="ECO:0000313" key="1">
    <source>
        <dbReference type="EMBL" id="BAU03456.1"/>
    </source>
</evidence>
<dbReference type="EMBL" id="AP015475">
    <property type="protein sequence ID" value="BAU03456.1"/>
    <property type="molecule type" value="Genomic_DNA"/>
</dbReference>
<accession>A0A0S3TER6</accession>
<proteinExistence type="predicted"/>
<organism evidence="1">
    <name type="scientific">Vigna angularis var. angularis</name>
    <dbReference type="NCBI Taxonomy" id="157739"/>
    <lineage>
        <taxon>Eukaryota</taxon>
        <taxon>Viridiplantae</taxon>
        <taxon>Streptophyta</taxon>
        <taxon>Embryophyta</taxon>
        <taxon>Tracheophyta</taxon>
        <taxon>Spermatophyta</taxon>
        <taxon>Magnoliopsida</taxon>
        <taxon>eudicotyledons</taxon>
        <taxon>Gunneridae</taxon>
        <taxon>Pentapetalae</taxon>
        <taxon>rosids</taxon>
        <taxon>fabids</taxon>
        <taxon>Fabales</taxon>
        <taxon>Fabaceae</taxon>
        <taxon>Papilionoideae</taxon>
        <taxon>50 kb inversion clade</taxon>
        <taxon>NPAAA clade</taxon>
        <taxon>indigoferoid/millettioid clade</taxon>
        <taxon>Phaseoleae</taxon>
        <taxon>Vigna</taxon>
    </lineage>
</organism>
<protein>
    <submittedName>
        <fullName evidence="1">Uncharacterized protein</fullName>
    </submittedName>
</protein>
<sequence length="97" mass="10866">MKVETAPGCWLPKREGEEISLFLAFDKVLPYKKKFGLLPGPCFWRKRCSGLFGLFELKLINIWTTAATTLEVGADATELGRLKLGREEAFCTDAGMH</sequence>
<reference evidence="1" key="1">
    <citation type="journal article" date="2015" name="Sci. Rep.">
        <title>The power of single molecule real-time sequencing technology in the de novo assembly of a eukaryotic genome.</title>
        <authorList>
            <person name="Sakai H."/>
            <person name="Naito K."/>
            <person name="Ogiso-Tanaka E."/>
            <person name="Takahashi Y."/>
            <person name="Iseki K."/>
            <person name="Muto C."/>
            <person name="Satou K."/>
            <person name="Teruya K."/>
            <person name="Shiroma A."/>
            <person name="Shimoji M."/>
            <person name="Hirano T."/>
            <person name="Itoh T."/>
            <person name="Kaga A."/>
            <person name="Tomooka N."/>
        </authorList>
    </citation>
    <scope>NUCLEOTIDE SEQUENCE</scope>
</reference>
<dbReference type="AlphaFoldDB" id="A0A0S3TER6"/>